<name>A0A340XS48_LIPVE</name>
<dbReference type="GO" id="GO:0005125">
    <property type="term" value="F:cytokine activity"/>
    <property type="evidence" value="ECO:0007669"/>
    <property type="project" value="TreeGrafter"/>
</dbReference>
<evidence type="ECO:0000256" key="13">
    <source>
        <dbReference type="ARBA" id="ARBA00070145"/>
    </source>
</evidence>
<keyword evidence="10" id="KW-0325">Glycoprotein</keyword>
<evidence type="ECO:0000256" key="3">
    <source>
        <dbReference type="ARBA" id="ARBA00022473"/>
    </source>
</evidence>
<dbReference type="OrthoDB" id="5987191at2759"/>
<keyword evidence="4" id="KW-0964">Secreted</keyword>
<evidence type="ECO:0000256" key="8">
    <source>
        <dbReference type="ARBA" id="ARBA00023030"/>
    </source>
</evidence>
<dbReference type="SMART" id="SM00204">
    <property type="entry name" value="TGFB"/>
    <property type="match status" value="1"/>
</dbReference>
<comment type="subcellular location">
    <subcellularLocation>
        <location evidence="1">Secreted</location>
    </subcellularLocation>
</comment>
<dbReference type="PROSITE" id="PS51362">
    <property type="entry name" value="TGF_BETA_2"/>
    <property type="match status" value="1"/>
</dbReference>
<dbReference type="Proteomes" id="UP000265300">
    <property type="component" value="Unplaced"/>
</dbReference>
<dbReference type="InParanoid" id="A0A340XS48"/>
<comment type="function">
    <text evidence="11">Required for maintaining the proliferative activity of embryonic cardiomyocytes by preventing premature activation of the negative cell cycle regulator CDKN1C/p57KIP and maintaining the required expression levels of cardiogenic factors such as MEF2C and NKX2-5. Acts as a ligand for ACVRL1/ALK1, BMPR1A/ALK3 and BMPR1B/ALK6, leading to activation of SMAD1, SMAD5 and SMAD8 transcription factors. Inhibits endothelial cell migration and growth. May reduce cell migration and cell matrix adhesion in breast cancer cell lines.</text>
</comment>
<dbReference type="STRING" id="118797.A0A340XS48"/>
<protein>
    <recommendedName>
        <fullName evidence="13">Bone morphogenetic protein 10</fullName>
    </recommendedName>
</protein>
<evidence type="ECO:0000256" key="11">
    <source>
        <dbReference type="ARBA" id="ARBA00057214"/>
    </source>
</evidence>
<evidence type="ECO:0000313" key="18">
    <source>
        <dbReference type="RefSeq" id="XP_007464143.1"/>
    </source>
</evidence>
<dbReference type="RefSeq" id="XP_007464143.1">
    <property type="nucleotide sequence ID" value="XM_007464081.1"/>
</dbReference>
<keyword evidence="9" id="KW-1015">Disulfide bond</keyword>
<dbReference type="FunFam" id="2.10.90.10:FF:000001">
    <property type="entry name" value="Bone morphogenetic protein 4"/>
    <property type="match status" value="1"/>
</dbReference>
<gene>
    <name evidence="18" type="primary">BMP10</name>
</gene>
<evidence type="ECO:0000259" key="16">
    <source>
        <dbReference type="PROSITE" id="PS51362"/>
    </source>
</evidence>
<sequence>MGSLALQLCALSCLVAHSVSGSPIMSLEPLEEDMPLFDDVFSEQDGVDFNTLLQSMKKEFLKTLNLSDIPMQDAAKVDPPEYMLELYNKFATDRTSMPSANIIRSFKNEDLFSQPASFNGLRKYPLLFNVSIPHHEEVIMAELRLYTLVQRDRMIYEGVDRRITIFEVLESKGDREGERSMLVLVSGEIYGTNSEWETFDVTDAIRHWQKSGSSTHQLEVHIESKHEMEDVGRGQLEIDTSARNKHVPLLVVFSDDQSSEKEREEELNEMIAHEQLPEMDNLGLEGYSSGPGEEALLQMRSNIIYDSTARIRRNAKGNYCKRTPLYIDFKEIGWDSWIIAPPGYEAYECRGVCNYPLAEHLTPTKHAIIQALVHLKNSQKASKACCVPTKLEPISILYLDKGVVTYKFKYEGMAVSECGCR</sequence>
<dbReference type="PROSITE" id="PS00250">
    <property type="entry name" value="TGF_BETA_1"/>
    <property type="match status" value="1"/>
</dbReference>
<dbReference type="SUPFAM" id="SSF57501">
    <property type="entry name" value="Cystine-knot cytokines"/>
    <property type="match status" value="1"/>
</dbReference>
<accession>A0A340XS48</accession>
<dbReference type="Pfam" id="PF00688">
    <property type="entry name" value="TGFb_propeptide"/>
    <property type="match status" value="1"/>
</dbReference>
<dbReference type="FunCoup" id="A0A340XS48">
    <property type="interactions" value="92"/>
</dbReference>
<dbReference type="PANTHER" id="PTHR11848:SF39">
    <property type="entry name" value="BONE MORPHOGENETIC PROTEIN 10"/>
    <property type="match status" value="1"/>
</dbReference>
<evidence type="ECO:0000256" key="15">
    <source>
        <dbReference type="SAM" id="SignalP"/>
    </source>
</evidence>
<dbReference type="FunFam" id="2.60.120.970:FF:000013">
    <property type="entry name" value="Bone morphogenetic protein 10"/>
    <property type="match status" value="1"/>
</dbReference>
<dbReference type="AlphaFoldDB" id="A0A340XS48"/>
<evidence type="ECO:0000256" key="5">
    <source>
        <dbReference type="ARBA" id="ARBA00022685"/>
    </source>
</evidence>
<proteinExistence type="inferred from homology"/>
<dbReference type="GO" id="GO:0007155">
    <property type="term" value="P:cell adhesion"/>
    <property type="evidence" value="ECO:0007669"/>
    <property type="project" value="UniProtKB-KW"/>
</dbReference>
<dbReference type="KEGG" id="lve:103089810"/>
<comment type="subunit">
    <text evidence="12">Homodimer; disulfide-linked. Interacts with FBN1 (via N-terminal domain) and FBN2. Interacts with ENG.</text>
</comment>
<keyword evidence="5" id="KW-0165">Cleavage on pair of basic residues</keyword>
<dbReference type="CTD" id="27302"/>
<keyword evidence="7" id="KW-0130">Cell adhesion</keyword>
<dbReference type="GO" id="GO:0030509">
    <property type="term" value="P:BMP signaling pathway"/>
    <property type="evidence" value="ECO:0007669"/>
    <property type="project" value="TreeGrafter"/>
</dbReference>
<evidence type="ECO:0000256" key="12">
    <source>
        <dbReference type="ARBA" id="ARBA00065629"/>
    </source>
</evidence>
<evidence type="ECO:0000256" key="6">
    <source>
        <dbReference type="ARBA" id="ARBA00022729"/>
    </source>
</evidence>
<feature type="chain" id="PRO_5016287584" description="Bone morphogenetic protein 10" evidence="15">
    <location>
        <begin position="22"/>
        <end position="421"/>
    </location>
</feature>
<keyword evidence="8 14" id="KW-0339">Growth factor</keyword>
<dbReference type="GO" id="GO:0008083">
    <property type="term" value="F:growth factor activity"/>
    <property type="evidence" value="ECO:0007669"/>
    <property type="project" value="UniProtKB-KW"/>
</dbReference>
<dbReference type="InterPro" id="IPR001111">
    <property type="entry name" value="TGF-b_propeptide"/>
</dbReference>
<reference evidence="18" key="1">
    <citation type="submission" date="2025-08" db="UniProtKB">
        <authorList>
            <consortium name="RefSeq"/>
        </authorList>
    </citation>
    <scope>IDENTIFICATION</scope>
</reference>
<dbReference type="GeneID" id="103089810"/>
<keyword evidence="17" id="KW-1185">Reference proteome</keyword>
<dbReference type="PANTHER" id="PTHR11848">
    <property type="entry name" value="TGF-BETA FAMILY"/>
    <property type="match status" value="1"/>
</dbReference>
<dbReference type="Pfam" id="PF00019">
    <property type="entry name" value="TGF_beta"/>
    <property type="match status" value="1"/>
</dbReference>
<dbReference type="InterPro" id="IPR001839">
    <property type="entry name" value="TGF-b_C"/>
</dbReference>
<organism evidence="17 18">
    <name type="scientific">Lipotes vexillifer</name>
    <name type="common">Yangtze river dolphin</name>
    <dbReference type="NCBI Taxonomy" id="118797"/>
    <lineage>
        <taxon>Eukaryota</taxon>
        <taxon>Metazoa</taxon>
        <taxon>Chordata</taxon>
        <taxon>Craniata</taxon>
        <taxon>Vertebrata</taxon>
        <taxon>Euteleostomi</taxon>
        <taxon>Mammalia</taxon>
        <taxon>Eutheria</taxon>
        <taxon>Laurasiatheria</taxon>
        <taxon>Artiodactyla</taxon>
        <taxon>Whippomorpha</taxon>
        <taxon>Cetacea</taxon>
        <taxon>Odontoceti</taxon>
        <taxon>Lipotidae</taxon>
        <taxon>Lipotes</taxon>
    </lineage>
</organism>
<dbReference type="Gene3D" id="2.10.90.10">
    <property type="entry name" value="Cystine-knot cytokines"/>
    <property type="match status" value="1"/>
</dbReference>
<evidence type="ECO:0000256" key="1">
    <source>
        <dbReference type="ARBA" id="ARBA00004613"/>
    </source>
</evidence>
<dbReference type="CDD" id="cd19401">
    <property type="entry name" value="TGF_beta_BMP10"/>
    <property type="match status" value="1"/>
</dbReference>
<evidence type="ECO:0000256" key="14">
    <source>
        <dbReference type="RuleBase" id="RU000354"/>
    </source>
</evidence>
<evidence type="ECO:0000256" key="2">
    <source>
        <dbReference type="ARBA" id="ARBA00006656"/>
    </source>
</evidence>
<dbReference type="GO" id="GO:0051240">
    <property type="term" value="P:positive regulation of multicellular organismal process"/>
    <property type="evidence" value="ECO:0007669"/>
    <property type="project" value="UniProtKB-ARBA"/>
</dbReference>
<dbReference type="GO" id="GO:0005615">
    <property type="term" value="C:extracellular space"/>
    <property type="evidence" value="ECO:0007669"/>
    <property type="project" value="TreeGrafter"/>
</dbReference>
<dbReference type="InterPro" id="IPR017948">
    <property type="entry name" value="TGFb_CS"/>
</dbReference>
<comment type="similarity">
    <text evidence="2 14">Belongs to the TGF-beta family.</text>
</comment>
<evidence type="ECO:0000256" key="9">
    <source>
        <dbReference type="ARBA" id="ARBA00023157"/>
    </source>
</evidence>
<evidence type="ECO:0000256" key="4">
    <source>
        <dbReference type="ARBA" id="ARBA00022525"/>
    </source>
</evidence>
<evidence type="ECO:0000313" key="17">
    <source>
        <dbReference type="Proteomes" id="UP000265300"/>
    </source>
</evidence>
<evidence type="ECO:0000256" key="7">
    <source>
        <dbReference type="ARBA" id="ARBA00022889"/>
    </source>
</evidence>
<feature type="signal peptide" evidence="15">
    <location>
        <begin position="1"/>
        <end position="21"/>
    </location>
</feature>
<keyword evidence="6 15" id="KW-0732">Signal</keyword>
<dbReference type="GO" id="GO:0010611">
    <property type="term" value="P:regulation of cardiac muscle hypertrophy"/>
    <property type="evidence" value="ECO:0007669"/>
    <property type="project" value="UniProtKB-ARBA"/>
</dbReference>
<dbReference type="InterPro" id="IPR029034">
    <property type="entry name" value="Cystine-knot_cytokine"/>
</dbReference>
<keyword evidence="3" id="KW-0217">Developmental protein</keyword>
<dbReference type="InterPro" id="IPR015615">
    <property type="entry name" value="TGF-beta-rel"/>
</dbReference>
<dbReference type="Gene3D" id="2.60.120.970">
    <property type="match status" value="1"/>
</dbReference>
<evidence type="ECO:0000256" key="10">
    <source>
        <dbReference type="ARBA" id="ARBA00023180"/>
    </source>
</evidence>
<feature type="domain" description="TGF-beta family profile" evidence="16">
    <location>
        <begin position="310"/>
        <end position="421"/>
    </location>
</feature>